<keyword evidence="2" id="KW-0813">Transport</keyword>
<feature type="transmembrane region" description="Helical" evidence="10">
    <location>
        <begin position="85"/>
        <end position="108"/>
    </location>
</feature>
<feature type="transmembrane region" description="Helical" evidence="10">
    <location>
        <begin position="356"/>
        <end position="379"/>
    </location>
</feature>
<keyword evidence="13" id="KW-1185">Reference proteome</keyword>
<evidence type="ECO:0000256" key="5">
    <source>
        <dbReference type="ARBA" id="ARBA00022989"/>
    </source>
</evidence>
<keyword evidence="4 10" id="KW-0812">Transmembrane</keyword>
<keyword evidence="8 10" id="KW-0472">Membrane</keyword>
<feature type="transmembrane region" description="Helical" evidence="10">
    <location>
        <begin position="217"/>
        <end position="235"/>
    </location>
</feature>
<gene>
    <name evidence="12" type="ORF">CBF35_03895</name>
</gene>
<evidence type="ECO:0000256" key="7">
    <source>
        <dbReference type="ARBA" id="ARBA00023065"/>
    </source>
</evidence>
<evidence type="ECO:0000256" key="4">
    <source>
        <dbReference type="ARBA" id="ARBA00022692"/>
    </source>
</evidence>
<dbReference type="GO" id="GO:0015386">
    <property type="term" value="F:potassium:proton antiporter activity"/>
    <property type="evidence" value="ECO:0007669"/>
    <property type="project" value="TreeGrafter"/>
</dbReference>
<evidence type="ECO:0000259" key="11">
    <source>
        <dbReference type="Pfam" id="PF00999"/>
    </source>
</evidence>
<dbReference type="Pfam" id="PF00999">
    <property type="entry name" value="Na_H_Exchanger"/>
    <property type="match status" value="1"/>
</dbReference>
<comment type="subcellular location">
    <subcellularLocation>
        <location evidence="1">Cell membrane</location>
        <topology evidence="1">Multi-pass membrane protein</topology>
    </subcellularLocation>
</comment>
<evidence type="ECO:0000256" key="1">
    <source>
        <dbReference type="ARBA" id="ARBA00004651"/>
    </source>
</evidence>
<evidence type="ECO:0000256" key="10">
    <source>
        <dbReference type="SAM" id="Phobius"/>
    </source>
</evidence>
<keyword evidence="5 10" id="KW-1133">Transmembrane helix</keyword>
<sequence>MCMNVLVASILMIVLVIISNIISHYLVSIPTALIEIVVGLIIALSFDIQINLEADWFMLLFVAPLLFNDGKVFPKNELWELRAPIFAYAIWLVLLTTVVGGFFIHWLIPSMPLALAMALVAVLSPTDPIAVHGIAEQIKLPKKILSLISGESLINDASGLIAFKYALAAFMTGHFSLTQATGNFLYMALVGGLIGIVFISFIHFLRLFLVQQGIQDVVLHTAIQIITPFVIYIVADELAHASGVIAVVAAGVLSINQAPIFRSQHSEVRLVTNKMWDILVYLLNGLVFILLGIELPIAMRETIEDPSIHNGTLLFYIVTIWVFLLCIRVGWSYMYMWLTYLRKDNGKNDYPSFNTALMTGITGVRGAVTMASIMSMPLLLPNGGVFVERPLIVTLACGVVLTSLLVATITLPFLTKQRKRFSLVGDDSVVNADFANKQLVGALDSQLTELEARQIMVKHAILTLKQETLNKEDHLILSDLIQEFESRLRHLYRELNDDETNRLYSQLESKIQKIAIAGELKGVERVVASGEVSERFARNYIKMVATKKEAFEPGFINSVKRMLFVLRRQGNLVFWRFKSKQQQEQMLLGETSIIKLETQSTKGAIEALKAYKKELLQDSSCPDLHKHILSQKLYEYLHKLQRIKHFSKQTKRDYQKLIQEYYMKALDAERETVQDLFQNGQITLTMANHLRQSLNYYESSLLQSESTH</sequence>
<evidence type="ECO:0000256" key="9">
    <source>
        <dbReference type="ARBA" id="ARBA00023201"/>
    </source>
</evidence>
<dbReference type="GO" id="GO:0005886">
    <property type="term" value="C:plasma membrane"/>
    <property type="evidence" value="ECO:0007669"/>
    <property type="project" value="UniProtKB-SubCell"/>
</dbReference>
<dbReference type="PANTHER" id="PTHR10110:SF86">
    <property type="entry name" value="SODIUM_HYDROGEN EXCHANGER 7"/>
    <property type="match status" value="1"/>
</dbReference>
<evidence type="ECO:0000256" key="6">
    <source>
        <dbReference type="ARBA" id="ARBA00023053"/>
    </source>
</evidence>
<dbReference type="GO" id="GO:0098719">
    <property type="term" value="P:sodium ion import across plasma membrane"/>
    <property type="evidence" value="ECO:0007669"/>
    <property type="project" value="TreeGrafter"/>
</dbReference>
<protein>
    <recommendedName>
        <fullName evidence="11">Cation/H+ exchanger transmembrane domain-containing protein</fullName>
    </recommendedName>
</protein>
<dbReference type="Gene3D" id="6.10.140.1330">
    <property type="match status" value="1"/>
</dbReference>
<dbReference type="OrthoDB" id="9809206at2"/>
<name>A0A429ZTR7_9ENTE</name>
<dbReference type="GO" id="GO:0015385">
    <property type="term" value="F:sodium:proton antiporter activity"/>
    <property type="evidence" value="ECO:0007669"/>
    <property type="project" value="InterPro"/>
</dbReference>
<dbReference type="PANTHER" id="PTHR10110">
    <property type="entry name" value="SODIUM/HYDROGEN EXCHANGER"/>
    <property type="match status" value="1"/>
</dbReference>
<feature type="transmembrane region" description="Helical" evidence="10">
    <location>
        <begin position="278"/>
        <end position="298"/>
    </location>
</feature>
<dbReference type="EMBL" id="NGJU01000004">
    <property type="protein sequence ID" value="RST97078.1"/>
    <property type="molecule type" value="Genomic_DNA"/>
</dbReference>
<accession>A0A429ZTR7</accession>
<feature type="transmembrane region" description="Helical" evidence="10">
    <location>
        <begin position="156"/>
        <end position="177"/>
    </location>
</feature>
<keyword evidence="6" id="KW-0915">Sodium</keyword>
<reference evidence="12 13" key="1">
    <citation type="submission" date="2017-05" db="EMBL/GenBank/DDBJ databases">
        <title>Vagococcus spp. assemblies.</title>
        <authorList>
            <person name="Gulvik C.A."/>
        </authorList>
    </citation>
    <scope>NUCLEOTIDE SEQUENCE [LARGE SCALE GENOMIC DNA]</scope>
    <source>
        <strain evidence="12 13">NCFB 2777</strain>
    </source>
</reference>
<dbReference type="InterPro" id="IPR006153">
    <property type="entry name" value="Cation/H_exchanger_TM"/>
</dbReference>
<proteinExistence type="predicted"/>
<feature type="transmembrane region" description="Helical" evidence="10">
    <location>
        <begin position="32"/>
        <end position="50"/>
    </location>
</feature>
<feature type="transmembrane region" description="Helical" evidence="10">
    <location>
        <begin position="6"/>
        <end position="27"/>
    </location>
</feature>
<feature type="transmembrane region" description="Helical" evidence="10">
    <location>
        <begin position="183"/>
        <end position="205"/>
    </location>
</feature>
<dbReference type="GO" id="GO:0051453">
    <property type="term" value="P:regulation of intracellular pH"/>
    <property type="evidence" value="ECO:0007669"/>
    <property type="project" value="TreeGrafter"/>
</dbReference>
<feature type="domain" description="Cation/H+ exchanger transmembrane" evidence="11">
    <location>
        <begin position="14"/>
        <end position="416"/>
    </location>
</feature>
<evidence type="ECO:0000256" key="8">
    <source>
        <dbReference type="ARBA" id="ARBA00023136"/>
    </source>
</evidence>
<keyword evidence="7" id="KW-0406">Ion transport</keyword>
<keyword evidence="9" id="KW-0739">Sodium transport</keyword>
<dbReference type="AlphaFoldDB" id="A0A429ZTR7"/>
<feature type="transmembrane region" description="Helical" evidence="10">
    <location>
        <begin position="391"/>
        <end position="414"/>
    </location>
</feature>
<organism evidence="12 13">
    <name type="scientific">Vagococcus salmoninarum</name>
    <dbReference type="NCBI Taxonomy" id="2739"/>
    <lineage>
        <taxon>Bacteria</taxon>
        <taxon>Bacillati</taxon>
        <taxon>Bacillota</taxon>
        <taxon>Bacilli</taxon>
        <taxon>Lactobacillales</taxon>
        <taxon>Enterococcaceae</taxon>
        <taxon>Vagococcus</taxon>
    </lineage>
</organism>
<comment type="caution">
    <text evidence="12">The sequence shown here is derived from an EMBL/GenBank/DDBJ whole genome shotgun (WGS) entry which is preliminary data.</text>
</comment>
<feature type="transmembrane region" description="Helical" evidence="10">
    <location>
        <begin position="114"/>
        <end position="135"/>
    </location>
</feature>
<dbReference type="InterPro" id="IPR018422">
    <property type="entry name" value="Cation/H_exchanger_CPA1"/>
</dbReference>
<evidence type="ECO:0000256" key="2">
    <source>
        <dbReference type="ARBA" id="ARBA00022448"/>
    </source>
</evidence>
<keyword evidence="3" id="KW-1003">Cell membrane</keyword>
<dbReference type="Proteomes" id="UP000287239">
    <property type="component" value="Unassembled WGS sequence"/>
</dbReference>
<evidence type="ECO:0000256" key="3">
    <source>
        <dbReference type="ARBA" id="ARBA00022475"/>
    </source>
</evidence>
<feature type="transmembrane region" description="Helical" evidence="10">
    <location>
        <begin position="313"/>
        <end position="335"/>
    </location>
</feature>
<evidence type="ECO:0000313" key="12">
    <source>
        <dbReference type="EMBL" id="RST97078.1"/>
    </source>
</evidence>
<evidence type="ECO:0000313" key="13">
    <source>
        <dbReference type="Proteomes" id="UP000287239"/>
    </source>
</evidence>
<feature type="transmembrane region" description="Helical" evidence="10">
    <location>
        <begin position="241"/>
        <end position="258"/>
    </location>
</feature>